<gene>
    <name evidence="1" type="ORF">BMW23_0248</name>
</gene>
<evidence type="ECO:0000313" key="1">
    <source>
        <dbReference type="EMBL" id="ATZ80306.1"/>
    </source>
</evidence>
<proteinExistence type="predicted"/>
<dbReference type="EMBL" id="MF782455">
    <property type="protein sequence ID" value="ATZ80306.1"/>
    <property type="molecule type" value="Genomic_DNA"/>
</dbReference>
<dbReference type="Proteomes" id="UP000240325">
    <property type="component" value="Segment"/>
</dbReference>
<accession>A0A2H4UTX5</accession>
<organism evidence="1">
    <name type="scientific">Bodo saltans virus</name>
    <dbReference type="NCBI Taxonomy" id="2024608"/>
    <lineage>
        <taxon>Viruses</taxon>
        <taxon>Varidnaviria</taxon>
        <taxon>Bamfordvirae</taxon>
        <taxon>Nucleocytoviricota</taxon>
        <taxon>Megaviricetes</taxon>
        <taxon>Imitervirales</taxon>
        <taxon>Mimiviridae</taxon>
        <taxon>Klosneuvirinae</taxon>
        <taxon>Theiavirus</taxon>
        <taxon>Theiavirus salishense</taxon>
    </lineage>
</organism>
<keyword evidence="2" id="KW-1185">Reference proteome</keyword>
<reference evidence="1" key="1">
    <citation type="journal article" date="2017" name="Elife">
        <title>The kinetoplastid-infecting Bodo saltans virus (BsV), a window into the most abundant giant viruses in the sea.</title>
        <authorList>
            <person name="Deeg C.M."/>
            <person name="Chow C.-E.T."/>
            <person name="Suttle C.A."/>
        </authorList>
    </citation>
    <scope>NUCLEOTIDE SEQUENCE</scope>
    <source>
        <strain evidence="1">NG1</strain>
    </source>
</reference>
<sequence length="136" mass="15781">MSTKIQLALEISLAKILKTYIDANDIIVTTIAYDKYITNDEGYKVFNMDYACKITCKNNLIYINTTRTISHIMSEFTINFSVNENDKYPVYFNDLVGGKFESVKTQDYLQKKLIDIDIKKFNNAMKDFMALLNDKI</sequence>
<name>A0A2H4UTX5_9VIRU</name>
<protein>
    <submittedName>
        <fullName evidence="1">Uncharacterized protein</fullName>
    </submittedName>
</protein>
<evidence type="ECO:0000313" key="2">
    <source>
        <dbReference type="Proteomes" id="UP000240325"/>
    </source>
</evidence>